<accession>A0A4P9W944</accession>
<dbReference type="Proteomes" id="UP000269721">
    <property type="component" value="Unassembled WGS sequence"/>
</dbReference>
<organism evidence="2 3">
    <name type="scientific">Blyttiomyces helicus</name>
    <dbReference type="NCBI Taxonomy" id="388810"/>
    <lineage>
        <taxon>Eukaryota</taxon>
        <taxon>Fungi</taxon>
        <taxon>Fungi incertae sedis</taxon>
        <taxon>Chytridiomycota</taxon>
        <taxon>Chytridiomycota incertae sedis</taxon>
        <taxon>Chytridiomycetes</taxon>
        <taxon>Chytridiomycetes incertae sedis</taxon>
        <taxon>Blyttiomyces</taxon>
    </lineage>
</organism>
<feature type="region of interest" description="Disordered" evidence="1">
    <location>
        <begin position="1"/>
        <end position="20"/>
    </location>
</feature>
<dbReference type="EMBL" id="KZ997965">
    <property type="protein sequence ID" value="RKO86716.1"/>
    <property type="molecule type" value="Genomic_DNA"/>
</dbReference>
<evidence type="ECO:0000313" key="3">
    <source>
        <dbReference type="Proteomes" id="UP000269721"/>
    </source>
</evidence>
<dbReference type="AlphaFoldDB" id="A0A4P9W944"/>
<gene>
    <name evidence="2" type="ORF">BDK51DRAFT_50016</name>
</gene>
<evidence type="ECO:0000256" key="1">
    <source>
        <dbReference type="SAM" id="MobiDB-lite"/>
    </source>
</evidence>
<evidence type="ECO:0000313" key="2">
    <source>
        <dbReference type="EMBL" id="RKO86716.1"/>
    </source>
</evidence>
<feature type="region of interest" description="Disordered" evidence="1">
    <location>
        <begin position="109"/>
        <end position="131"/>
    </location>
</feature>
<reference evidence="3" key="1">
    <citation type="journal article" date="2018" name="Nat. Microbiol.">
        <title>Leveraging single-cell genomics to expand the fungal tree of life.</title>
        <authorList>
            <person name="Ahrendt S.R."/>
            <person name="Quandt C.A."/>
            <person name="Ciobanu D."/>
            <person name="Clum A."/>
            <person name="Salamov A."/>
            <person name="Andreopoulos B."/>
            <person name="Cheng J.F."/>
            <person name="Woyke T."/>
            <person name="Pelin A."/>
            <person name="Henrissat B."/>
            <person name="Reynolds N.K."/>
            <person name="Benny G.L."/>
            <person name="Smith M.E."/>
            <person name="James T.Y."/>
            <person name="Grigoriev I.V."/>
        </authorList>
    </citation>
    <scope>NUCLEOTIDE SEQUENCE [LARGE SCALE GENOMIC DNA]</scope>
</reference>
<sequence>MSGGVALEELQPDTEGKNHETCDFDHRQRLSCKVGQSPHKVQSSPLSWRVSLVARTSAAVLDPSCAFPNVQSRRATATAKATPVAIVSLKLSWVTYFVPLPVESVVERMSAGGRRRSRTTEHGSTDSELTGAIGPIASQFPLSLSPVSPAATPEDVIRDAPELSDEDRAVVMDFLHGRYSACMPVLRGAFFVAAMSIKLTPPHLPGVSDHRRGAAYGQILATSRPVTVTASSGQRRI</sequence>
<keyword evidence="3" id="KW-1185">Reference proteome</keyword>
<proteinExistence type="predicted"/>
<protein>
    <submittedName>
        <fullName evidence="2">Uncharacterized protein</fullName>
    </submittedName>
</protein>
<name>A0A4P9W944_9FUNG</name>